<evidence type="ECO:0000313" key="1">
    <source>
        <dbReference type="EMBL" id="DAE19050.1"/>
    </source>
</evidence>
<protein>
    <submittedName>
        <fullName evidence="1">Uncharacterized protein</fullName>
    </submittedName>
</protein>
<organism evidence="1">
    <name type="scientific">Siphoviridae sp. ctiOl67</name>
    <dbReference type="NCBI Taxonomy" id="2825622"/>
    <lineage>
        <taxon>Viruses</taxon>
        <taxon>Duplodnaviria</taxon>
        <taxon>Heunggongvirae</taxon>
        <taxon>Uroviricota</taxon>
        <taxon>Caudoviricetes</taxon>
    </lineage>
</organism>
<sequence length="41" mass="5103">MRIFLFIRKTCCHLTMPIFIAFTHSCKLIFHNSYYSFFMHR</sequence>
<proteinExistence type="predicted"/>
<dbReference type="EMBL" id="BK015666">
    <property type="protein sequence ID" value="DAE19050.1"/>
    <property type="molecule type" value="Genomic_DNA"/>
</dbReference>
<reference evidence="1" key="1">
    <citation type="journal article" date="2021" name="Proc. Natl. Acad. Sci. U.S.A.">
        <title>A Catalog of Tens of Thousands of Viruses from Human Metagenomes Reveals Hidden Associations with Chronic Diseases.</title>
        <authorList>
            <person name="Tisza M.J."/>
            <person name="Buck C.B."/>
        </authorList>
    </citation>
    <scope>NUCLEOTIDE SEQUENCE</scope>
    <source>
        <strain evidence="1">CtiOl67</strain>
    </source>
</reference>
<accession>A0A8S5QJ64</accession>
<name>A0A8S5QJ64_9CAUD</name>